<reference evidence="2 3" key="1">
    <citation type="journal article" date="2011" name="Front. Microbiol.">
        <title>Genomic signatures of strain selection and enhancement in Bacillus atrophaeus var. globigii, a historical biowarfare simulant.</title>
        <authorList>
            <person name="Gibbons H.S."/>
            <person name="Broomall S.M."/>
            <person name="McNew L.A."/>
            <person name="Daligault H."/>
            <person name="Chapman C."/>
            <person name="Bruce D."/>
            <person name="Karavis M."/>
            <person name="Krepps M."/>
            <person name="McGregor P.A."/>
            <person name="Hong C."/>
            <person name="Park K.H."/>
            <person name="Akmal A."/>
            <person name="Feldman A."/>
            <person name="Lin J.S."/>
            <person name="Chang W.E."/>
            <person name="Higgs B.W."/>
            <person name="Demirev P."/>
            <person name="Lindquist J."/>
            <person name="Liem A."/>
            <person name="Fochler E."/>
            <person name="Read T.D."/>
            <person name="Tapia R."/>
            <person name="Johnson S."/>
            <person name="Bishop-Lilly K.A."/>
            <person name="Detter C."/>
            <person name="Han C."/>
            <person name="Sozhamannan S."/>
            <person name="Rosenzweig C.N."/>
            <person name="Skowronski E.W."/>
        </authorList>
    </citation>
    <scope>NUCLEOTIDE SEQUENCE [LARGE SCALE GENOMIC DNA]</scope>
    <source>
        <strain evidence="2 3">AK5</strain>
    </source>
</reference>
<sequence length="93" mass="10283">MSKEYSTGGKSANGATSGAFAQILSEGGNRSQYRRSSGSISLTDEQREAFEPQFRELKDKVAQSRRFKSSDDAANWLHENVHSKLTIDVEVSI</sequence>
<evidence type="ECO:0000313" key="2">
    <source>
        <dbReference type="EMBL" id="RUO18115.1"/>
    </source>
</evidence>
<dbReference type="EMBL" id="PIPI01000011">
    <property type="protein sequence ID" value="RUO18115.1"/>
    <property type="molecule type" value="Genomic_DNA"/>
</dbReference>
<accession>A0A432VPM2</accession>
<gene>
    <name evidence="2" type="ORF">CWE06_11640</name>
</gene>
<protein>
    <submittedName>
        <fullName evidence="2">Uncharacterized protein</fullName>
    </submittedName>
</protein>
<name>A0A432VPM2_9GAMM</name>
<dbReference type="AlphaFoldDB" id="A0A432VPM2"/>
<dbReference type="RefSeq" id="WP_126794459.1">
    <property type="nucleotide sequence ID" value="NZ_PIPI01000011.1"/>
</dbReference>
<feature type="region of interest" description="Disordered" evidence="1">
    <location>
        <begin position="23"/>
        <end position="48"/>
    </location>
</feature>
<proteinExistence type="predicted"/>
<feature type="compositionally biased region" description="Polar residues" evidence="1">
    <location>
        <begin position="28"/>
        <end position="43"/>
    </location>
</feature>
<comment type="caution">
    <text evidence="2">The sequence shown here is derived from an EMBL/GenBank/DDBJ whole genome shotgun (WGS) entry which is preliminary data.</text>
</comment>
<dbReference type="OrthoDB" id="9815903at2"/>
<dbReference type="Proteomes" id="UP000288212">
    <property type="component" value="Unassembled WGS sequence"/>
</dbReference>
<keyword evidence="3" id="KW-1185">Reference proteome</keyword>
<evidence type="ECO:0000256" key="1">
    <source>
        <dbReference type="SAM" id="MobiDB-lite"/>
    </source>
</evidence>
<evidence type="ECO:0000313" key="3">
    <source>
        <dbReference type="Proteomes" id="UP000288212"/>
    </source>
</evidence>
<organism evidence="2 3">
    <name type="scientific">Aliidiomarina haloalkalitolerans</name>
    <dbReference type="NCBI Taxonomy" id="859059"/>
    <lineage>
        <taxon>Bacteria</taxon>
        <taxon>Pseudomonadati</taxon>
        <taxon>Pseudomonadota</taxon>
        <taxon>Gammaproteobacteria</taxon>
        <taxon>Alteromonadales</taxon>
        <taxon>Idiomarinaceae</taxon>
        <taxon>Aliidiomarina</taxon>
    </lineage>
</organism>